<dbReference type="InterPro" id="IPR032812">
    <property type="entry name" value="SbsA_Ig"/>
</dbReference>
<keyword evidence="1" id="KW-0732">Signal</keyword>
<dbReference type="Pfam" id="PF13205">
    <property type="entry name" value="Big_5"/>
    <property type="match status" value="1"/>
</dbReference>
<feature type="domain" description="SbsA Ig-like" evidence="3">
    <location>
        <begin position="434"/>
        <end position="545"/>
    </location>
</feature>
<protein>
    <recommendedName>
        <fullName evidence="3">SbsA Ig-like domain-containing protein</fullName>
    </recommendedName>
</protein>
<dbReference type="EMBL" id="DRZI01000133">
    <property type="protein sequence ID" value="HHP81643.1"/>
    <property type="molecule type" value="Genomic_DNA"/>
</dbReference>
<feature type="transmembrane region" description="Helical" evidence="2">
    <location>
        <begin position="939"/>
        <end position="961"/>
    </location>
</feature>
<proteinExistence type="predicted"/>
<keyword evidence="2" id="KW-0812">Transmembrane</keyword>
<name>A0A7C5XI47_9CREN</name>
<sequence>MYISWSKQDIYIAFLFIASILLSTLYPLTIVAQHSAYTIKTEYNLWTIVYEGVNESKYIFDLNANASGIKLVLYMSSRGDVNSDWVKIYVYSESVSITSEGEEHTRYIAGYSRFGYENDGRGSADGLHMVYYLLPNVTKIVCVEVKLHSDNGNPRLDVEKSWVEPWNTTTSYWMYENTDEGYGLRHGVLDDVDNFGMVMKVSALSCGTPGYPCKSDAKFSFYYGRMFNVDSGGLVDIYVDVSYIGGFNIAPESTYGKGNYVAKLDVGVATKGEGFTYFHTLYSTKKYDKPQLPELIIGEVARGIADIVIDIVSDYALEFITSTAGKIFFKGLPYIGTVIEWTEMFLSLGFDEVVANSELVIFSKQIPVVEGDNMVYIWTNLVGALKSAALSSTIMNFYGEPPWQSFMDKVFGTKVWRLDQGGVYIGGILLDYYNAPEIVSTLPQGNLLNATSNITIVFSKPIDEDSIMPPLGSLYPQGKSIVAYMNGVEVPFYEYFRISLSSDGKTLTIYPNYHLDYESVYRIVLTDRIRGADGTSLVKSYDLWFITEKKEQKEPVIYYVMPTATSLPNHLHYEGKIFSVQLYENISVDFMRVQQFYVGEATFYTNDIDIDYYDGGSGRLYMVNKSLWFIPLTARDSGFPPKRGSLIFKLGDVEKIIHRLPAQFIVSWVKVGNPNIEKSLRDAGIIEGALLDLEPVPVINYATIAGNIQRIGEGILISNEELCINGTKLSMYAVTNVDRGVHNLDTLLEDYKPIYTVYVDGSTYWNVDIFVYVIANASYMRAWRIVPLGYISAEEGKTYTNIVEFTVYGKPYQITVVSNSSIIEIKKEDMPNKLEIVIDKSKGKGYMLIAIPRELGLELETVAIDGIEIKAESIPQEMYRDSIGIKIIYNHTQAARDIAIYFKTAKETSTPYTETTKTNITTPYTTVPLTTQTALPSTLYTFIAFIGILLLMVAGLVMFLLKRKSI</sequence>
<evidence type="ECO:0000313" key="4">
    <source>
        <dbReference type="EMBL" id="HHP81643.1"/>
    </source>
</evidence>
<keyword evidence="2" id="KW-0472">Membrane</keyword>
<comment type="caution">
    <text evidence="4">The sequence shown here is derived from an EMBL/GenBank/DDBJ whole genome shotgun (WGS) entry which is preliminary data.</text>
</comment>
<evidence type="ECO:0000259" key="3">
    <source>
        <dbReference type="Pfam" id="PF13205"/>
    </source>
</evidence>
<reference evidence="4" key="1">
    <citation type="journal article" date="2020" name="mSystems">
        <title>Genome- and Community-Level Interaction Insights into Carbon Utilization and Element Cycling Functions of Hydrothermarchaeota in Hydrothermal Sediment.</title>
        <authorList>
            <person name="Zhou Z."/>
            <person name="Liu Y."/>
            <person name="Xu W."/>
            <person name="Pan J."/>
            <person name="Luo Z.H."/>
            <person name="Li M."/>
        </authorList>
    </citation>
    <scope>NUCLEOTIDE SEQUENCE [LARGE SCALE GENOMIC DNA]</scope>
    <source>
        <strain evidence="4">SpSt-1121</strain>
    </source>
</reference>
<gene>
    <name evidence="4" type="ORF">ENM84_03160</name>
</gene>
<keyword evidence="2" id="KW-1133">Transmembrane helix</keyword>
<evidence type="ECO:0000256" key="1">
    <source>
        <dbReference type="ARBA" id="ARBA00022729"/>
    </source>
</evidence>
<accession>A0A7C5XI47</accession>
<evidence type="ECO:0000256" key="2">
    <source>
        <dbReference type="SAM" id="Phobius"/>
    </source>
</evidence>
<dbReference type="AlphaFoldDB" id="A0A7C5XI47"/>
<feature type="transmembrane region" description="Helical" evidence="2">
    <location>
        <begin position="12"/>
        <end position="32"/>
    </location>
</feature>
<organism evidence="4">
    <name type="scientific">Ignisphaera aggregans</name>
    <dbReference type="NCBI Taxonomy" id="334771"/>
    <lineage>
        <taxon>Archaea</taxon>
        <taxon>Thermoproteota</taxon>
        <taxon>Thermoprotei</taxon>
        <taxon>Desulfurococcales</taxon>
        <taxon>Desulfurococcaceae</taxon>
        <taxon>Ignisphaera</taxon>
    </lineage>
</organism>